<evidence type="ECO:0000313" key="3">
    <source>
        <dbReference type="Proteomes" id="UP000030108"/>
    </source>
</evidence>
<name>X8J711_9AGAM</name>
<feature type="region of interest" description="Disordered" evidence="1">
    <location>
        <begin position="92"/>
        <end position="115"/>
    </location>
</feature>
<protein>
    <submittedName>
        <fullName evidence="2">Uncharacterized protein</fullName>
    </submittedName>
</protein>
<feature type="non-terminal residue" evidence="2">
    <location>
        <position position="135"/>
    </location>
</feature>
<reference evidence="3" key="1">
    <citation type="journal article" date="2014" name="Genome Announc.">
        <title>Draft genome sequence of the plant-pathogenic soil fungus Rhizoctonia solani anastomosis group 3 strain Rhs1AP.</title>
        <authorList>
            <person name="Cubeta M.A."/>
            <person name="Thomas E."/>
            <person name="Dean R.A."/>
            <person name="Jabaji S."/>
            <person name="Neate S.M."/>
            <person name="Tavantzis S."/>
            <person name="Toda T."/>
            <person name="Vilgalys R."/>
            <person name="Bharathan N."/>
            <person name="Fedorova-Abrams N."/>
            <person name="Pakala S.B."/>
            <person name="Pakala S.M."/>
            <person name="Zafar N."/>
            <person name="Joardar V."/>
            <person name="Losada L."/>
            <person name="Nierman W.C."/>
        </authorList>
    </citation>
    <scope>NUCLEOTIDE SEQUENCE [LARGE SCALE GENOMIC DNA]</scope>
    <source>
        <strain evidence="3">AG-3</strain>
    </source>
</reference>
<gene>
    <name evidence="2" type="ORF">RSOL_230320</name>
</gene>
<organism evidence="2 3">
    <name type="scientific">Rhizoctonia solani AG-3 Rhs1AP</name>
    <dbReference type="NCBI Taxonomy" id="1086054"/>
    <lineage>
        <taxon>Eukaryota</taxon>
        <taxon>Fungi</taxon>
        <taxon>Dikarya</taxon>
        <taxon>Basidiomycota</taxon>
        <taxon>Agaricomycotina</taxon>
        <taxon>Agaricomycetes</taxon>
        <taxon>Cantharellales</taxon>
        <taxon>Ceratobasidiaceae</taxon>
        <taxon>Rhizoctonia</taxon>
    </lineage>
</organism>
<dbReference type="Proteomes" id="UP000030108">
    <property type="component" value="Unassembled WGS sequence"/>
</dbReference>
<comment type="caution">
    <text evidence="2">The sequence shown here is derived from an EMBL/GenBank/DDBJ whole genome shotgun (WGS) entry which is preliminary data.</text>
</comment>
<dbReference type="AlphaFoldDB" id="X8J711"/>
<feature type="region of interest" description="Disordered" evidence="1">
    <location>
        <begin position="64"/>
        <end position="83"/>
    </location>
</feature>
<evidence type="ECO:0000313" key="2">
    <source>
        <dbReference type="EMBL" id="EUC57727.1"/>
    </source>
</evidence>
<accession>X8J711</accession>
<dbReference type="EMBL" id="JATN01000322">
    <property type="protein sequence ID" value="EUC57727.1"/>
    <property type="molecule type" value="Genomic_DNA"/>
</dbReference>
<evidence type="ECO:0000256" key="1">
    <source>
        <dbReference type="SAM" id="MobiDB-lite"/>
    </source>
</evidence>
<sequence length="135" mass="15174">MRYKYITDFDSATTYLSQFVERLAAGSVTGDEFNDAVTDVLVLLFDQGAEDQLEAIHASWGSNQARPVGTSGGLGESTQFRPEDEEILRQQARTPLAAAEQRQDNNRDAMLSHSRGHREGLYRRYTQKVSVWVGF</sequence>
<proteinExistence type="predicted"/>